<comment type="caution">
    <text evidence="3">The sequence shown here is derived from an EMBL/GenBank/DDBJ whole genome shotgun (WGS) entry which is preliminary data.</text>
</comment>
<keyword evidence="2" id="KW-1133">Transmembrane helix</keyword>
<keyword evidence="2" id="KW-0812">Transmembrane</keyword>
<keyword evidence="2" id="KW-0472">Membrane</keyword>
<proteinExistence type="predicted"/>
<reference evidence="3 4" key="1">
    <citation type="submission" date="2020-02" db="EMBL/GenBank/DDBJ databases">
        <title>Acidophilic actinobacteria isolated from forest soil.</title>
        <authorList>
            <person name="Golinska P."/>
        </authorList>
    </citation>
    <scope>NUCLEOTIDE SEQUENCE [LARGE SCALE GENOMIC DNA]</scope>
    <source>
        <strain evidence="3 4">NL8</strain>
    </source>
</reference>
<sequence>MDTWDNAQPDRDRMIGGASATPGAGAGGGSGPESTEPTELPELPELREPSELPEPRKLPEPSEPPGPSELPELHELLRSVAAGAVPVPQGDLFPKVMARATRIRRRRRAIRASSATAVLVVAAVLGPSVASELGMRGGDASAAPPPSAIVDLTSAYPASTATESPVATVAPTVPQNALSWPSRGATLPAQALDVAKSYLVDQAKRADSATGADPTSVPTALPTSVPASVPTATVSTLWAQVDEDTAAPASVEHGVASKVVTPTPIKTWLYVMQGWTTPADGTPSQAQLLVGDYTQTGKTSSMSVYTAPVAFSHTWPGSSADSDDAQQIAELSVWLPQSNRLVVLGAPQTKTVLYARTGGNLIPQKTVDGVAVFPRTQHLVKGHFADVIQVRDAKNVALTPPDAWSAGDFQLTGPESLWKSGGAGWVALAARPEAAAPSSASK</sequence>
<dbReference type="RefSeq" id="WP_212015081.1">
    <property type="nucleotide sequence ID" value="NZ_JAAFYZ010000126.1"/>
</dbReference>
<organism evidence="3 4">
    <name type="scientific">Catenulispora pinistramenti</name>
    <dbReference type="NCBI Taxonomy" id="2705254"/>
    <lineage>
        <taxon>Bacteria</taxon>
        <taxon>Bacillati</taxon>
        <taxon>Actinomycetota</taxon>
        <taxon>Actinomycetes</taxon>
        <taxon>Catenulisporales</taxon>
        <taxon>Catenulisporaceae</taxon>
        <taxon>Catenulispora</taxon>
    </lineage>
</organism>
<evidence type="ECO:0000313" key="4">
    <source>
        <dbReference type="Proteomes" id="UP000730482"/>
    </source>
</evidence>
<feature type="transmembrane region" description="Helical" evidence="2">
    <location>
        <begin position="109"/>
        <end position="130"/>
    </location>
</feature>
<evidence type="ECO:0000313" key="3">
    <source>
        <dbReference type="EMBL" id="MBS2551085.1"/>
    </source>
</evidence>
<keyword evidence="4" id="KW-1185">Reference proteome</keyword>
<feature type="compositionally biased region" description="Low complexity" evidence="1">
    <location>
        <begin position="32"/>
        <end position="43"/>
    </location>
</feature>
<feature type="compositionally biased region" description="Polar residues" evidence="1">
    <location>
        <begin position="216"/>
        <end position="226"/>
    </location>
</feature>
<dbReference type="Proteomes" id="UP000730482">
    <property type="component" value="Unassembled WGS sequence"/>
</dbReference>
<dbReference type="EMBL" id="JAAFYZ010000126">
    <property type="protein sequence ID" value="MBS2551085.1"/>
    <property type="molecule type" value="Genomic_DNA"/>
</dbReference>
<feature type="compositionally biased region" description="Basic and acidic residues" evidence="1">
    <location>
        <begin position="44"/>
        <end position="60"/>
    </location>
</feature>
<feature type="region of interest" description="Disordered" evidence="1">
    <location>
        <begin position="206"/>
        <end position="226"/>
    </location>
</feature>
<protein>
    <submittedName>
        <fullName evidence="3">Uncharacterized protein</fullName>
    </submittedName>
</protein>
<gene>
    <name evidence="3" type="ORF">KGQ19_29865</name>
</gene>
<name>A0ABS5KYT5_9ACTN</name>
<evidence type="ECO:0000256" key="1">
    <source>
        <dbReference type="SAM" id="MobiDB-lite"/>
    </source>
</evidence>
<feature type="region of interest" description="Disordered" evidence="1">
    <location>
        <begin position="1"/>
        <end position="71"/>
    </location>
</feature>
<accession>A0ABS5KYT5</accession>
<evidence type="ECO:0000256" key="2">
    <source>
        <dbReference type="SAM" id="Phobius"/>
    </source>
</evidence>